<keyword evidence="1" id="KW-1133">Transmembrane helix</keyword>
<reference evidence="2 3" key="1">
    <citation type="journal article" date="2016" name="Nat. Commun.">
        <title>Thousands of microbial genomes shed light on interconnected biogeochemical processes in an aquifer system.</title>
        <authorList>
            <person name="Anantharaman K."/>
            <person name="Brown C.T."/>
            <person name="Hug L.A."/>
            <person name="Sharon I."/>
            <person name="Castelle C.J."/>
            <person name="Probst A.J."/>
            <person name="Thomas B.C."/>
            <person name="Singh A."/>
            <person name="Wilkins M.J."/>
            <person name="Karaoz U."/>
            <person name="Brodie E.L."/>
            <person name="Williams K.H."/>
            <person name="Hubbard S.S."/>
            <person name="Banfield J.F."/>
        </authorList>
    </citation>
    <scope>NUCLEOTIDE SEQUENCE [LARGE SCALE GENOMIC DNA]</scope>
</reference>
<feature type="transmembrane region" description="Helical" evidence="1">
    <location>
        <begin position="48"/>
        <end position="65"/>
    </location>
</feature>
<name>A0A1G2BAR2_9BACT</name>
<evidence type="ECO:0000313" key="2">
    <source>
        <dbReference type="EMBL" id="OGY85370.1"/>
    </source>
</evidence>
<accession>A0A1G2BAR2</accession>
<evidence type="ECO:0000256" key="1">
    <source>
        <dbReference type="SAM" id="Phobius"/>
    </source>
</evidence>
<dbReference type="EMBL" id="MHKD01000002">
    <property type="protein sequence ID" value="OGY85370.1"/>
    <property type="molecule type" value="Genomic_DNA"/>
</dbReference>
<proteinExistence type="predicted"/>
<dbReference type="Proteomes" id="UP000176952">
    <property type="component" value="Unassembled WGS sequence"/>
</dbReference>
<comment type="caution">
    <text evidence="2">The sequence shown here is derived from an EMBL/GenBank/DDBJ whole genome shotgun (WGS) entry which is preliminary data.</text>
</comment>
<gene>
    <name evidence="2" type="ORF">A3F54_03085</name>
</gene>
<feature type="transmembrane region" description="Helical" evidence="1">
    <location>
        <begin position="117"/>
        <end position="136"/>
    </location>
</feature>
<organism evidence="2 3">
    <name type="scientific">Candidatus Kerfeldbacteria bacterium RIFCSPHIGHO2_12_FULL_48_17</name>
    <dbReference type="NCBI Taxonomy" id="1798542"/>
    <lineage>
        <taxon>Bacteria</taxon>
        <taxon>Candidatus Kerfeldiibacteriota</taxon>
    </lineage>
</organism>
<feature type="transmembrane region" description="Helical" evidence="1">
    <location>
        <begin position="77"/>
        <end position="96"/>
    </location>
</feature>
<sequence length="182" mass="20632">MAIQVNAEGITHFLQTIDWQNPSWDLMLVIFFVISALLYGMSLGRDRLLVILMSIYMSLAVVQTLPQAVLSLQFEKLFAFHVTAFVGIFLVLFFFLSRSALLRTFGSKTSQGKVWQVILLSILHVGLLVSVVFSFFPKEVLANFSPITQMIFTHEWGRFGWTTAPVLAMMLMKSKSQPPHVE</sequence>
<evidence type="ECO:0000313" key="3">
    <source>
        <dbReference type="Proteomes" id="UP000176952"/>
    </source>
</evidence>
<keyword evidence="1" id="KW-0812">Transmembrane</keyword>
<dbReference type="AlphaFoldDB" id="A0A1G2BAR2"/>
<protein>
    <submittedName>
        <fullName evidence="2">Uncharacterized protein</fullName>
    </submittedName>
</protein>
<feature type="transmembrane region" description="Helical" evidence="1">
    <location>
        <begin position="23"/>
        <end position="41"/>
    </location>
</feature>
<keyword evidence="1" id="KW-0472">Membrane</keyword>